<gene>
    <name evidence="2" type="ORF">SPHINGO391_350007</name>
</gene>
<dbReference type="EMBL" id="CABVLI010000029">
    <property type="protein sequence ID" value="VVT00130.1"/>
    <property type="molecule type" value="Genomic_DNA"/>
</dbReference>
<proteinExistence type="predicted"/>
<keyword evidence="1" id="KW-0472">Membrane</keyword>
<name>A0A5E7Y2Q9_9SPHN</name>
<protein>
    <submittedName>
        <fullName evidence="2">Uncharacterized protein</fullName>
    </submittedName>
</protein>
<reference evidence="2 3" key="1">
    <citation type="submission" date="2019-09" db="EMBL/GenBank/DDBJ databases">
        <authorList>
            <person name="Dittami M. S."/>
        </authorList>
    </citation>
    <scope>NUCLEOTIDE SEQUENCE [LARGE SCALE GENOMIC DNA]</scope>
    <source>
        <strain evidence="2">SPHINGO391</strain>
    </source>
</reference>
<keyword evidence="1" id="KW-0812">Transmembrane</keyword>
<keyword evidence="1" id="KW-1133">Transmembrane helix</keyword>
<feature type="transmembrane region" description="Helical" evidence="1">
    <location>
        <begin position="57"/>
        <end position="77"/>
    </location>
</feature>
<evidence type="ECO:0000313" key="3">
    <source>
        <dbReference type="Proteomes" id="UP000326857"/>
    </source>
</evidence>
<dbReference type="Proteomes" id="UP000326857">
    <property type="component" value="Unassembled WGS sequence"/>
</dbReference>
<sequence length="82" mass="8912">MERRRVIRIVIVAFVIGAAAPFVISVFTILVSFNTGLSAAAILAPATLMADRWPDPVIPLANGLLYGCLAWAITSLLRFKNR</sequence>
<organism evidence="2 3">
    <name type="scientific">Sphingomonas aurantiaca</name>
    <dbReference type="NCBI Taxonomy" id="185949"/>
    <lineage>
        <taxon>Bacteria</taxon>
        <taxon>Pseudomonadati</taxon>
        <taxon>Pseudomonadota</taxon>
        <taxon>Alphaproteobacteria</taxon>
        <taxon>Sphingomonadales</taxon>
        <taxon>Sphingomonadaceae</taxon>
        <taxon>Sphingomonas</taxon>
    </lineage>
</organism>
<evidence type="ECO:0000313" key="2">
    <source>
        <dbReference type="EMBL" id="VVT00130.1"/>
    </source>
</evidence>
<dbReference type="AlphaFoldDB" id="A0A5E7Y2Q9"/>
<accession>A0A5E7Y2Q9</accession>
<feature type="transmembrane region" description="Helical" evidence="1">
    <location>
        <begin position="7"/>
        <end position="33"/>
    </location>
</feature>
<evidence type="ECO:0000256" key="1">
    <source>
        <dbReference type="SAM" id="Phobius"/>
    </source>
</evidence>